<dbReference type="GO" id="GO:0003677">
    <property type="term" value="F:DNA binding"/>
    <property type="evidence" value="ECO:0007669"/>
    <property type="project" value="UniProtKB-KW"/>
</dbReference>
<feature type="domain" description="HTH gntR-type" evidence="4">
    <location>
        <begin position="6"/>
        <end position="73"/>
    </location>
</feature>
<dbReference type="Proteomes" id="UP000671879">
    <property type="component" value="Chromosome"/>
</dbReference>
<dbReference type="SMART" id="SM00345">
    <property type="entry name" value="HTH_GNTR"/>
    <property type="match status" value="1"/>
</dbReference>
<sequence length="228" mass="25818">MRPSAPTLTDRAYYELRNGILNGEFSPGTFFREEEVAARLGVSRTPVRTALKMLLSEGFLVQGRDRRLQVAHISLAELSETFEARRAVEGAIAALACRKGDDEELARLEHFVYDEELAHREHNRLFILHSDRNFHAHLALMAGNTCLADFQGRLSGLVSRFLALSSTLDGEIIHALKEHRAIVAAVRTREPERARSAMLRHLDNIEDRIRCRIEDGRDGTGEESWTCR</sequence>
<dbReference type="Pfam" id="PF07729">
    <property type="entry name" value="FCD"/>
    <property type="match status" value="1"/>
</dbReference>
<dbReference type="PANTHER" id="PTHR43537:SF45">
    <property type="entry name" value="GNTR FAMILY REGULATORY PROTEIN"/>
    <property type="match status" value="1"/>
</dbReference>
<evidence type="ECO:0000256" key="3">
    <source>
        <dbReference type="ARBA" id="ARBA00023163"/>
    </source>
</evidence>
<dbReference type="InterPro" id="IPR036388">
    <property type="entry name" value="WH-like_DNA-bd_sf"/>
</dbReference>
<protein>
    <submittedName>
        <fullName evidence="5">GntR family transcriptional regulator</fullName>
    </submittedName>
</protein>
<evidence type="ECO:0000313" key="6">
    <source>
        <dbReference type="Proteomes" id="UP000671879"/>
    </source>
</evidence>
<dbReference type="InterPro" id="IPR000524">
    <property type="entry name" value="Tscrpt_reg_HTH_GntR"/>
</dbReference>
<evidence type="ECO:0000256" key="2">
    <source>
        <dbReference type="ARBA" id="ARBA00023125"/>
    </source>
</evidence>
<dbReference type="GO" id="GO:0003700">
    <property type="term" value="F:DNA-binding transcription factor activity"/>
    <property type="evidence" value="ECO:0007669"/>
    <property type="project" value="InterPro"/>
</dbReference>
<accession>A0A9Q7APZ6</accession>
<evidence type="ECO:0000256" key="1">
    <source>
        <dbReference type="ARBA" id="ARBA00023015"/>
    </source>
</evidence>
<gene>
    <name evidence="5" type="ORF">KAR29_11875</name>
</gene>
<dbReference type="InterPro" id="IPR008920">
    <property type="entry name" value="TF_FadR/GntR_C"/>
</dbReference>
<keyword evidence="2" id="KW-0238">DNA-binding</keyword>
<evidence type="ECO:0000259" key="4">
    <source>
        <dbReference type="PROSITE" id="PS50949"/>
    </source>
</evidence>
<dbReference type="EMBL" id="CP072943">
    <property type="protein sequence ID" value="QTX32001.1"/>
    <property type="molecule type" value="Genomic_DNA"/>
</dbReference>
<reference evidence="6" key="1">
    <citation type="submission" date="2021-04" db="EMBL/GenBank/DDBJ databases">
        <title>A novel Synergistetes isolate from a pyrite-forming mixed culture.</title>
        <authorList>
            <person name="Bunk B."/>
            <person name="Sproer C."/>
            <person name="Spring S."/>
            <person name="Pester M."/>
        </authorList>
    </citation>
    <scope>NUCLEOTIDE SEQUENCE [LARGE SCALE GENOMIC DNA]</scope>
    <source>
        <strain evidence="6">J.5.4.2-T.3.5.2</strain>
    </source>
</reference>
<organism evidence="5 6">
    <name type="scientific">Aminithiophilus ramosus</name>
    <dbReference type="NCBI Taxonomy" id="3029084"/>
    <lineage>
        <taxon>Bacteria</taxon>
        <taxon>Thermotogati</taxon>
        <taxon>Synergistota</taxon>
        <taxon>Synergistia</taxon>
        <taxon>Synergistales</taxon>
        <taxon>Aminithiophilaceae</taxon>
        <taxon>Aminithiophilus</taxon>
    </lineage>
</organism>
<dbReference type="SUPFAM" id="SSF48008">
    <property type="entry name" value="GntR ligand-binding domain-like"/>
    <property type="match status" value="1"/>
</dbReference>
<dbReference type="Pfam" id="PF00392">
    <property type="entry name" value="GntR"/>
    <property type="match status" value="1"/>
</dbReference>
<keyword evidence="6" id="KW-1185">Reference proteome</keyword>
<dbReference type="SMART" id="SM00895">
    <property type="entry name" value="FCD"/>
    <property type="match status" value="1"/>
</dbReference>
<dbReference type="PROSITE" id="PS50949">
    <property type="entry name" value="HTH_GNTR"/>
    <property type="match status" value="1"/>
</dbReference>
<dbReference type="SUPFAM" id="SSF46785">
    <property type="entry name" value="Winged helix' DNA-binding domain"/>
    <property type="match status" value="1"/>
</dbReference>
<keyword evidence="1" id="KW-0805">Transcription regulation</keyword>
<dbReference type="InterPro" id="IPR036390">
    <property type="entry name" value="WH_DNA-bd_sf"/>
</dbReference>
<dbReference type="RefSeq" id="WP_274373201.1">
    <property type="nucleotide sequence ID" value="NZ_CP072943.1"/>
</dbReference>
<keyword evidence="3" id="KW-0804">Transcription</keyword>
<dbReference type="PANTHER" id="PTHR43537">
    <property type="entry name" value="TRANSCRIPTIONAL REGULATOR, GNTR FAMILY"/>
    <property type="match status" value="1"/>
</dbReference>
<dbReference type="AlphaFoldDB" id="A0A9Q7APZ6"/>
<dbReference type="Gene3D" id="1.20.120.530">
    <property type="entry name" value="GntR ligand-binding domain-like"/>
    <property type="match status" value="1"/>
</dbReference>
<dbReference type="InterPro" id="IPR011711">
    <property type="entry name" value="GntR_C"/>
</dbReference>
<proteinExistence type="predicted"/>
<evidence type="ECO:0000313" key="5">
    <source>
        <dbReference type="EMBL" id="QTX32001.1"/>
    </source>
</evidence>
<dbReference type="Gene3D" id="1.10.10.10">
    <property type="entry name" value="Winged helix-like DNA-binding domain superfamily/Winged helix DNA-binding domain"/>
    <property type="match status" value="1"/>
</dbReference>
<dbReference type="PRINTS" id="PR00035">
    <property type="entry name" value="HTHGNTR"/>
</dbReference>
<dbReference type="KEGG" id="aram:KAR29_11875"/>
<name>A0A9Q7APZ6_9BACT</name>